<evidence type="ECO:0000256" key="1">
    <source>
        <dbReference type="SAM" id="Coils"/>
    </source>
</evidence>
<feature type="region of interest" description="Disordered" evidence="2">
    <location>
        <begin position="918"/>
        <end position="1002"/>
    </location>
</feature>
<dbReference type="SMART" id="SM00306">
    <property type="entry name" value="HintN"/>
    <property type="match status" value="1"/>
</dbReference>
<dbReference type="Pfam" id="PF07591">
    <property type="entry name" value="PT-HINT"/>
    <property type="match status" value="1"/>
</dbReference>
<dbReference type="RefSeq" id="WP_351962284.1">
    <property type="nucleotide sequence ID" value="NZ_JBEOZM010000041.1"/>
</dbReference>
<feature type="domain" description="Hint" evidence="3">
    <location>
        <begin position="1142"/>
        <end position="1243"/>
    </location>
</feature>
<comment type="caution">
    <text evidence="4">The sequence shown here is derived from an EMBL/GenBank/DDBJ whole genome shotgun (WGS) entry which is preliminary data.</text>
</comment>
<feature type="compositionally biased region" description="Basic and acidic residues" evidence="2">
    <location>
        <begin position="978"/>
        <end position="1000"/>
    </location>
</feature>
<keyword evidence="1" id="KW-0175">Coiled coil</keyword>
<protein>
    <submittedName>
        <fullName evidence="4">Hint domain-containing protein</fullName>
    </submittedName>
</protein>
<evidence type="ECO:0000313" key="4">
    <source>
        <dbReference type="EMBL" id="MER6274050.1"/>
    </source>
</evidence>
<feature type="compositionally biased region" description="Basic and acidic residues" evidence="2">
    <location>
        <begin position="511"/>
        <end position="575"/>
    </location>
</feature>
<dbReference type="PROSITE" id="PS50818">
    <property type="entry name" value="INTEIN_C_TER"/>
    <property type="match status" value="1"/>
</dbReference>
<sequence>MARKKRYGHTGGRRLRLGVAGTALATAAAVLGGLVYAVPAAADEPGDNPANPYQRTLRISLGAQARADRCQAGQAVHFGGPALKATAAAKLTGTDAALRAFVTPDALGGEWGQAAVRDQDAGIAALNAFRDRQTKLDEANKPYRSVNSSNSRDFWAPEFGADIVTFTLGTQQKLYNKASENPTPHPGQASLGQAKKVLDAFDTGGDAWAAAYKDVAGRELLETSNLGYSSANDIATFLRFGGFATKAPEPDSLEFRTEVEALKQAWAACDSDNPIDHYRVLTGAVTAAYTEWEAEYAGQADQRQQIVAAEAAAAKETRAATEAMTEAVRQAWLADQILYWQTYWAAHKDSVNYPKAAVFTKATADLNAAKAAAAKQVTVADAAVGRARTAADTVTAQQQKAWQIADAAQQPRGRGLLYAQQSVQVTKASYAAAQAAAKATLTASNAAKATVADSQTLLALAKTQTHALNTEFRKTAALEAKAQAKAAADSAAKLAAEAAADATTAKNARATAEKAEQTARDQAAEAKRQRGVAEAEKANAERERDNAASERAKAGAAEERARGEQDTARQARTDAESAGATAAEKLAAAEDAELRAYQARNTAVKAEHEKEATASRAAALESAAAAADGTSAAAETRQAATEARTAANTAAGAATRARAAADDATTAAVNARAAATRAEGAAKRSRSAADAAQSAYAKTRAAAATAHAAAAEAIDAAAAAKAKAEQADAEAKKAQTAAATARKEATAAVAEAAKTAAWAAKTAGYATATAQYAQAARDAATATTKAADEAISLGTPYQESDASAAYAVLIGQTAKSLAEQQATAAKAKSDEAKKAAAQAKALADKAAGDAKTALQAAADAADYAVQAVNSAAAANASAAAAAVDAAAAQKADANAQKYDQQAGTDAFYANFAANEAESAASQADRDATEAEKDATSARSAASSAEQDAAAADRTATQAESNATAAEGAADKATGYADQADKAATRAEAEERERARQERAEVVNSGGSTAEYVLTKDEEAALLAECGQTCVDQYREAMAAANQDVLDWVKANGGAILLDLLGVTDAKKCFSDPDVESCLWTLVNAISVVTLIGKAPAVATAIVRVSTGIAKFFEGATKARKTMKALKVIIDARLAKGVSFCVKHSFVAGTMVKMADGGVRAIEKVTAGDQVLNARPGDTVAERHGVVPAHRTTTDTRFTDLSVATPSGRRTITGTSDHPFYDLTTGSWTDAGRLKEGHRLQTLGHGTVTVVGVTSYIRPQLTYDLTVEGVHSYFVMAGDSPVLVHNISCRTITSGALKHIGDEHLWGGSYHLAGDMGNVFAEGLDAGKLKKLIEEAAQFGHEVPRAKADTRGGNYVDYAFDNVTTGANGQNGIRLVVDEFGNLVTAMPKNVW</sequence>
<dbReference type="CDD" id="cd00081">
    <property type="entry name" value="Hint"/>
    <property type="match status" value="1"/>
</dbReference>
<gene>
    <name evidence="4" type="ORF">ABT211_43425</name>
</gene>
<dbReference type="Gene3D" id="2.170.16.10">
    <property type="entry name" value="Hedgehog/Intein (Hint) domain"/>
    <property type="match status" value="1"/>
</dbReference>
<feature type="compositionally biased region" description="Low complexity" evidence="2">
    <location>
        <begin position="936"/>
        <end position="976"/>
    </location>
</feature>
<organism evidence="4 5">
    <name type="scientific">Streptomyces sp. 900105755</name>
    <dbReference type="NCBI Taxonomy" id="3154389"/>
    <lineage>
        <taxon>Bacteria</taxon>
        <taxon>Bacillati</taxon>
        <taxon>Actinomycetota</taxon>
        <taxon>Actinomycetes</taxon>
        <taxon>Kitasatosporales</taxon>
        <taxon>Streptomycetaceae</taxon>
        <taxon>Streptomyces</taxon>
    </lineage>
</organism>
<accession>A0ABV1TVI9</accession>
<feature type="compositionally biased region" description="Basic and acidic residues" evidence="2">
    <location>
        <begin position="923"/>
        <end position="935"/>
    </location>
</feature>
<feature type="region of interest" description="Disordered" evidence="2">
    <location>
        <begin position="507"/>
        <end position="583"/>
    </location>
</feature>
<dbReference type="InterPro" id="IPR036844">
    <property type="entry name" value="Hint_dom_sf"/>
</dbReference>
<evidence type="ECO:0000313" key="5">
    <source>
        <dbReference type="Proteomes" id="UP001490365"/>
    </source>
</evidence>
<reference evidence="4 5" key="1">
    <citation type="submission" date="2024-06" db="EMBL/GenBank/DDBJ databases">
        <title>The Natural Products Discovery Center: Release of the First 8490 Sequenced Strains for Exploring Actinobacteria Biosynthetic Diversity.</title>
        <authorList>
            <person name="Kalkreuter E."/>
            <person name="Kautsar S.A."/>
            <person name="Yang D."/>
            <person name="Bader C.D."/>
            <person name="Teijaro C.N."/>
            <person name="Fluegel L."/>
            <person name="Davis C.M."/>
            <person name="Simpson J.R."/>
            <person name="Lauterbach L."/>
            <person name="Steele A.D."/>
            <person name="Gui C."/>
            <person name="Meng S."/>
            <person name="Li G."/>
            <person name="Viehrig K."/>
            <person name="Ye F."/>
            <person name="Su P."/>
            <person name="Kiefer A.F."/>
            <person name="Nichols A."/>
            <person name="Cepeda A.J."/>
            <person name="Yan W."/>
            <person name="Fan B."/>
            <person name="Jiang Y."/>
            <person name="Adhikari A."/>
            <person name="Zheng C.-J."/>
            <person name="Schuster L."/>
            <person name="Cowan T.M."/>
            <person name="Smanski M.J."/>
            <person name="Chevrette M.G."/>
            <person name="De Carvalho L.P.S."/>
            <person name="Shen B."/>
        </authorList>
    </citation>
    <scope>NUCLEOTIDE SEQUENCE [LARGE SCALE GENOMIC DNA]</scope>
    <source>
        <strain evidence="4 5">NPDC001694</strain>
    </source>
</reference>
<keyword evidence="5" id="KW-1185">Reference proteome</keyword>
<dbReference type="SUPFAM" id="SSF51294">
    <property type="entry name" value="Hedgehog/intein (Hint) domain"/>
    <property type="match status" value="1"/>
</dbReference>
<name>A0ABV1TVI9_9ACTN</name>
<proteinExistence type="predicted"/>
<dbReference type="EMBL" id="JBEOZM010000041">
    <property type="protein sequence ID" value="MER6274050.1"/>
    <property type="molecule type" value="Genomic_DNA"/>
</dbReference>
<evidence type="ECO:0000256" key="2">
    <source>
        <dbReference type="SAM" id="MobiDB-lite"/>
    </source>
</evidence>
<feature type="coiled-coil region" evidence="1">
    <location>
        <begin position="710"/>
        <end position="744"/>
    </location>
</feature>
<dbReference type="Proteomes" id="UP001490365">
    <property type="component" value="Unassembled WGS sequence"/>
</dbReference>
<dbReference type="InterPro" id="IPR030934">
    <property type="entry name" value="Intein_C"/>
</dbReference>
<dbReference type="NCBIfam" id="TIGR01443">
    <property type="entry name" value="intein_Cterm"/>
    <property type="match status" value="1"/>
</dbReference>
<evidence type="ECO:0000259" key="3">
    <source>
        <dbReference type="SMART" id="SM00306"/>
    </source>
</evidence>
<dbReference type="InterPro" id="IPR003587">
    <property type="entry name" value="Hint_dom_N"/>
</dbReference>